<organism evidence="2 3">
    <name type="scientific">Allocatelliglobosispora scoriae</name>
    <dbReference type="NCBI Taxonomy" id="643052"/>
    <lineage>
        <taxon>Bacteria</taxon>
        <taxon>Bacillati</taxon>
        <taxon>Actinomycetota</taxon>
        <taxon>Actinomycetes</taxon>
        <taxon>Micromonosporales</taxon>
        <taxon>Micromonosporaceae</taxon>
        <taxon>Allocatelliglobosispora</taxon>
    </lineage>
</organism>
<dbReference type="RefSeq" id="WP_184846747.1">
    <property type="nucleotide sequence ID" value="NZ_JACHMN010000003.1"/>
</dbReference>
<evidence type="ECO:0000256" key="1">
    <source>
        <dbReference type="SAM" id="Phobius"/>
    </source>
</evidence>
<feature type="transmembrane region" description="Helical" evidence="1">
    <location>
        <begin position="282"/>
        <end position="304"/>
    </location>
</feature>
<feature type="transmembrane region" description="Helical" evidence="1">
    <location>
        <begin position="245"/>
        <end position="262"/>
    </location>
</feature>
<sequence>MFAGGALPFADVKQSKQHGAPLAVVFISLIPLAFSEVFLEALCEVLGRTEPWWGLLALDLGLLSLMGVLIWGFDRRPVAARPRQIRWWVAGAALTLVLDGIETLLEFVFNLKPGQNTPLWTDILLAAFYLVSLAVMLAAIVGASPVALLRPRVRRAESHQWRRLRSAIPLLLGTAAGYAGGLIWDRALNNDDRKYYMDGAVGMCSGAVSQEYFAQLSQVIPLLLVAVGLEAGLFRHMLHEPVQRAMTAMTVIILCAGEALAISTLPWTNARCGDTLQGWHEYVAFILTLEACSVALASLVWAVTFRSPEPRDRRGTPVLVRTGRR</sequence>
<feature type="transmembrane region" description="Helical" evidence="1">
    <location>
        <begin position="167"/>
        <end position="184"/>
    </location>
</feature>
<dbReference type="AlphaFoldDB" id="A0A841C6Y0"/>
<reference evidence="2 3" key="1">
    <citation type="submission" date="2020-08" db="EMBL/GenBank/DDBJ databases">
        <title>Sequencing the genomes of 1000 actinobacteria strains.</title>
        <authorList>
            <person name="Klenk H.-P."/>
        </authorList>
    </citation>
    <scope>NUCLEOTIDE SEQUENCE [LARGE SCALE GENOMIC DNA]</scope>
    <source>
        <strain evidence="2 3">DSM 45362</strain>
    </source>
</reference>
<name>A0A841C6Y0_9ACTN</name>
<keyword evidence="1" id="KW-0472">Membrane</keyword>
<feature type="transmembrane region" description="Helical" evidence="1">
    <location>
        <begin position="85"/>
        <end position="111"/>
    </location>
</feature>
<keyword evidence="3" id="KW-1185">Reference proteome</keyword>
<dbReference type="EMBL" id="JACHMN010000003">
    <property type="protein sequence ID" value="MBB5874541.1"/>
    <property type="molecule type" value="Genomic_DNA"/>
</dbReference>
<gene>
    <name evidence="2" type="ORF">F4553_007975</name>
</gene>
<comment type="caution">
    <text evidence="2">The sequence shown here is derived from an EMBL/GenBank/DDBJ whole genome shotgun (WGS) entry which is preliminary data.</text>
</comment>
<proteinExistence type="predicted"/>
<evidence type="ECO:0000313" key="2">
    <source>
        <dbReference type="EMBL" id="MBB5874541.1"/>
    </source>
</evidence>
<evidence type="ECO:0000313" key="3">
    <source>
        <dbReference type="Proteomes" id="UP000587527"/>
    </source>
</evidence>
<keyword evidence="1" id="KW-0812">Transmembrane</keyword>
<accession>A0A841C6Y0</accession>
<keyword evidence="1" id="KW-1133">Transmembrane helix</keyword>
<feature type="transmembrane region" description="Helical" evidence="1">
    <location>
        <begin position="51"/>
        <end position="73"/>
    </location>
</feature>
<protein>
    <submittedName>
        <fullName evidence="2">Uncharacterized protein</fullName>
    </submittedName>
</protein>
<feature type="transmembrane region" description="Helical" evidence="1">
    <location>
        <begin position="212"/>
        <end position="233"/>
    </location>
</feature>
<feature type="transmembrane region" description="Helical" evidence="1">
    <location>
        <begin position="123"/>
        <end position="146"/>
    </location>
</feature>
<dbReference type="Proteomes" id="UP000587527">
    <property type="component" value="Unassembled WGS sequence"/>
</dbReference>
<feature type="transmembrane region" description="Helical" evidence="1">
    <location>
        <begin position="20"/>
        <end position="39"/>
    </location>
</feature>